<protein>
    <submittedName>
        <fullName evidence="2">Uncharacterized protein</fullName>
    </submittedName>
</protein>
<feature type="compositionally biased region" description="Basic and acidic residues" evidence="1">
    <location>
        <begin position="302"/>
        <end position="315"/>
    </location>
</feature>
<feature type="compositionally biased region" description="Basic residues" evidence="1">
    <location>
        <begin position="143"/>
        <end position="152"/>
    </location>
</feature>
<feature type="region of interest" description="Disordered" evidence="1">
    <location>
        <begin position="1"/>
        <end position="37"/>
    </location>
</feature>
<name>A0A316V3M3_9BASI</name>
<keyword evidence="3" id="KW-1185">Reference proteome</keyword>
<evidence type="ECO:0000313" key="3">
    <source>
        <dbReference type="Proteomes" id="UP000245771"/>
    </source>
</evidence>
<dbReference type="AlphaFoldDB" id="A0A316V3M3"/>
<dbReference type="GeneID" id="37023012"/>
<gene>
    <name evidence="2" type="ORF">FA14DRAFT_182641</name>
</gene>
<feature type="compositionally biased region" description="Acidic residues" evidence="1">
    <location>
        <begin position="129"/>
        <end position="139"/>
    </location>
</feature>
<reference evidence="2 3" key="1">
    <citation type="journal article" date="2018" name="Mol. Biol. Evol.">
        <title>Broad Genomic Sampling Reveals a Smut Pathogenic Ancestry of the Fungal Clade Ustilaginomycotina.</title>
        <authorList>
            <person name="Kijpornyongpan T."/>
            <person name="Mondo S.J."/>
            <person name="Barry K."/>
            <person name="Sandor L."/>
            <person name="Lee J."/>
            <person name="Lipzen A."/>
            <person name="Pangilinan J."/>
            <person name="LaButti K."/>
            <person name="Hainaut M."/>
            <person name="Henrissat B."/>
            <person name="Grigoriev I.V."/>
            <person name="Spatafora J.W."/>
            <person name="Aime M.C."/>
        </authorList>
    </citation>
    <scope>NUCLEOTIDE SEQUENCE [LARGE SCALE GENOMIC DNA]</scope>
    <source>
        <strain evidence="2 3">MCA 3882</strain>
    </source>
</reference>
<accession>A0A316V3M3</accession>
<evidence type="ECO:0000256" key="1">
    <source>
        <dbReference type="SAM" id="MobiDB-lite"/>
    </source>
</evidence>
<sequence>MGKKDKKGAEEATSNPQPKEQKKNTGIEGGIHFDSSDSVAENARKQVNLAHITKPWTRDTWERARPWILEQRQKLEGLGWSNVDGARTELFVLKKNAPHGSFTEDGSIYIRVPKKFIDFNRSGKTGGDEGAEEGGEAEDGEKKKKKPSRVSKKKENAPSYELNDPLVWKIKVENAESDDPERIPSVVLDIPEPMENIMYMVMTLQPGLIRLHAARKNVVQPGTKQSATRDDAETPTVRHTAMVAASEAYTRTLPPAYWFKRNMESLQKILNSGEEGKEYEHTLAAAENVQRAVTRDCKDVEERTWEEKIGGDKSAADANSAAPAAAAGGAKKSKKAKDAPAAAVAA</sequence>
<evidence type="ECO:0000313" key="2">
    <source>
        <dbReference type="EMBL" id="PWN31854.1"/>
    </source>
</evidence>
<organism evidence="2 3">
    <name type="scientific">Meira miltonrushii</name>
    <dbReference type="NCBI Taxonomy" id="1280837"/>
    <lineage>
        <taxon>Eukaryota</taxon>
        <taxon>Fungi</taxon>
        <taxon>Dikarya</taxon>
        <taxon>Basidiomycota</taxon>
        <taxon>Ustilaginomycotina</taxon>
        <taxon>Exobasidiomycetes</taxon>
        <taxon>Exobasidiales</taxon>
        <taxon>Brachybasidiaceae</taxon>
        <taxon>Meira</taxon>
    </lineage>
</organism>
<proteinExistence type="predicted"/>
<dbReference type="EMBL" id="KZ819607">
    <property type="protein sequence ID" value="PWN31854.1"/>
    <property type="molecule type" value="Genomic_DNA"/>
</dbReference>
<dbReference type="OrthoDB" id="3209743at2759"/>
<feature type="compositionally biased region" description="Low complexity" evidence="1">
    <location>
        <begin position="316"/>
        <end position="330"/>
    </location>
</feature>
<dbReference type="InParanoid" id="A0A316V3M3"/>
<dbReference type="RefSeq" id="XP_025352156.1">
    <property type="nucleotide sequence ID" value="XM_025501231.1"/>
</dbReference>
<feature type="region of interest" description="Disordered" evidence="1">
    <location>
        <begin position="302"/>
        <end position="346"/>
    </location>
</feature>
<dbReference type="Proteomes" id="UP000245771">
    <property type="component" value="Unassembled WGS sequence"/>
</dbReference>
<feature type="region of interest" description="Disordered" evidence="1">
    <location>
        <begin position="120"/>
        <end position="158"/>
    </location>
</feature>